<dbReference type="InterPro" id="IPR002492">
    <property type="entry name" value="Transposase_Tc1-like"/>
</dbReference>
<accession>A0A5C6P4D2</accession>
<evidence type="ECO:0000259" key="1">
    <source>
        <dbReference type="Pfam" id="PF01498"/>
    </source>
</evidence>
<dbReference type="Pfam" id="PF01498">
    <property type="entry name" value="HTH_Tnp_Tc3_2"/>
    <property type="match status" value="1"/>
</dbReference>
<dbReference type="GO" id="GO:0003677">
    <property type="term" value="F:DNA binding"/>
    <property type="evidence" value="ECO:0007669"/>
    <property type="project" value="InterPro"/>
</dbReference>
<proteinExistence type="predicted"/>
<evidence type="ECO:0000313" key="2">
    <source>
        <dbReference type="EMBL" id="TWW74463.1"/>
    </source>
</evidence>
<name>A0A5C6P4D2_9TELE</name>
<dbReference type="AlphaFoldDB" id="A0A5C6P4D2"/>
<sequence>MVRYLDATEDSLKSMEEIPGDRRNRMSTARALQNDLQQATGANVSDQAIRNRLHEGGLRALRLVVGPVLTAWHRRARMAFAIDH</sequence>
<feature type="domain" description="Transposase Tc1-like" evidence="1">
    <location>
        <begin position="22"/>
        <end position="84"/>
    </location>
</feature>
<keyword evidence="3" id="KW-1185">Reference proteome</keyword>
<organism evidence="2 3">
    <name type="scientific">Takifugu flavidus</name>
    <name type="common">sansaifugu</name>
    <dbReference type="NCBI Taxonomy" id="433684"/>
    <lineage>
        <taxon>Eukaryota</taxon>
        <taxon>Metazoa</taxon>
        <taxon>Chordata</taxon>
        <taxon>Craniata</taxon>
        <taxon>Vertebrata</taxon>
        <taxon>Euteleostomi</taxon>
        <taxon>Actinopterygii</taxon>
        <taxon>Neopterygii</taxon>
        <taxon>Teleostei</taxon>
        <taxon>Neoteleostei</taxon>
        <taxon>Acanthomorphata</taxon>
        <taxon>Eupercaria</taxon>
        <taxon>Tetraodontiformes</taxon>
        <taxon>Tetradontoidea</taxon>
        <taxon>Tetraodontidae</taxon>
        <taxon>Takifugu</taxon>
    </lineage>
</organism>
<dbReference type="GO" id="GO:0006313">
    <property type="term" value="P:DNA transposition"/>
    <property type="evidence" value="ECO:0007669"/>
    <property type="project" value="InterPro"/>
</dbReference>
<reference evidence="2 3" key="1">
    <citation type="submission" date="2019-04" db="EMBL/GenBank/DDBJ databases">
        <title>Chromosome genome assembly for Takifugu flavidus.</title>
        <authorList>
            <person name="Xiao S."/>
        </authorList>
    </citation>
    <scope>NUCLEOTIDE SEQUENCE [LARGE SCALE GENOMIC DNA]</scope>
    <source>
        <strain evidence="2">HTHZ2018</strain>
        <tissue evidence="2">Muscle</tissue>
    </source>
</reference>
<evidence type="ECO:0000313" key="3">
    <source>
        <dbReference type="Proteomes" id="UP000324091"/>
    </source>
</evidence>
<dbReference type="GO" id="GO:0015074">
    <property type="term" value="P:DNA integration"/>
    <property type="evidence" value="ECO:0007669"/>
    <property type="project" value="InterPro"/>
</dbReference>
<protein>
    <recommendedName>
        <fullName evidence="1">Transposase Tc1-like domain-containing protein</fullName>
    </recommendedName>
</protein>
<dbReference type="Proteomes" id="UP000324091">
    <property type="component" value="Chromosome 14"/>
</dbReference>
<gene>
    <name evidence="2" type="ORF">D4764_14G0004660</name>
</gene>
<dbReference type="EMBL" id="RHFK02000006">
    <property type="protein sequence ID" value="TWW74463.1"/>
    <property type="molecule type" value="Genomic_DNA"/>
</dbReference>
<comment type="caution">
    <text evidence="2">The sequence shown here is derived from an EMBL/GenBank/DDBJ whole genome shotgun (WGS) entry which is preliminary data.</text>
</comment>